<dbReference type="RefSeq" id="WP_131817791.1">
    <property type="nucleotide sequence ID" value="NZ_FMBM01000002.1"/>
</dbReference>
<proteinExistence type="predicted"/>
<name>A0ABY0KA86_9HYPH</name>
<evidence type="ECO:0000256" key="1">
    <source>
        <dbReference type="SAM" id="SignalP"/>
    </source>
</evidence>
<feature type="signal peptide" evidence="1">
    <location>
        <begin position="1"/>
        <end position="32"/>
    </location>
</feature>
<keyword evidence="1" id="KW-0732">Signal</keyword>
<dbReference type="Proteomes" id="UP000182800">
    <property type="component" value="Unassembled WGS sequence"/>
</dbReference>
<protein>
    <submittedName>
        <fullName evidence="2">Uncharacterized protein</fullName>
    </submittedName>
</protein>
<gene>
    <name evidence="2" type="ORF">GA0071312_2341</name>
</gene>
<organism evidence="2 3">
    <name type="scientific">Saliniramus fredricksonii</name>
    <dbReference type="NCBI Taxonomy" id="1653334"/>
    <lineage>
        <taxon>Bacteria</taxon>
        <taxon>Pseudomonadati</taxon>
        <taxon>Pseudomonadota</taxon>
        <taxon>Alphaproteobacteria</taxon>
        <taxon>Hyphomicrobiales</taxon>
        <taxon>Salinarimonadaceae</taxon>
        <taxon>Saliniramus</taxon>
    </lineage>
</organism>
<sequence length="251" mass="28429">MVVRLKGLLPSFWPGVAALMLMMALASAPARGDAVPGMVAAPDRHLSYDPSPVTVRFVYEDGTRDLLIPRKYIVFASGEFSSRDGPIPDLIETKSVKLVLTYPDGEAWTVAIREYMGEHGVSAHRAADEMRDRMHIVQLRPTNNFIDLGVARNDFRIRDLEGSIGEFGLKEFEISRGNQQFFLGSEDDEFLRIVCYNPKNPGWFCKYDARLTQNIVFSADFVDLRIFGGREFANNRMRMIKRTLCTFTESC</sequence>
<feature type="chain" id="PRO_5046524272" evidence="1">
    <location>
        <begin position="33"/>
        <end position="251"/>
    </location>
</feature>
<evidence type="ECO:0000313" key="3">
    <source>
        <dbReference type="Proteomes" id="UP000182800"/>
    </source>
</evidence>
<accession>A0ABY0KA86</accession>
<dbReference type="EMBL" id="FMBM01000002">
    <property type="protein sequence ID" value="SCC81403.1"/>
    <property type="molecule type" value="Genomic_DNA"/>
</dbReference>
<keyword evidence="3" id="KW-1185">Reference proteome</keyword>
<comment type="caution">
    <text evidence="2">The sequence shown here is derived from an EMBL/GenBank/DDBJ whole genome shotgun (WGS) entry which is preliminary data.</text>
</comment>
<reference evidence="2 3" key="1">
    <citation type="submission" date="2016-08" db="EMBL/GenBank/DDBJ databases">
        <authorList>
            <person name="Varghese N."/>
            <person name="Submissions Spin"/>
        </authorList>
    </citation>
    <scope>NUCLEOTIDE SEQUENCE [LARGE SCALE GENOMIC DNA]</scope>
    <source>
        <strain evidence="2 3">HL-109</strain>
    </source>
</reference>
<evidence type="ECO:0000313" key="2">
    <source>
        <dbReference type="EMBL" id="SCC81403.1"/>
    </source>
</evidence>